<proteinExistence type="inferred from homology"/>
<keyword evidence="6" id="KW-1185">Reference proteome</keyword>
<keyword evidence="4" id="KW-0413">Isomerase</keyword>
<reference evidence="5 6" key="1">
    <citation type="journal article" date="2023" name="Cell">
        <title>Genetic manipulation of Patescibacteria provides mechanistic insights into microbial dark matter and the epibiotic lifestyle.</title>
        <authorList>
            <person name="Wang Y."/>
            <person name="Gallagher L.A."/>
            <person name="Andrade P.A."/>
            <person name="Liu A."/>
            <person name="Humphreys I.R."/>
            <person name="Turkarslan S."/>
            <person name="Cutler K.J."/>
            <person name="Arrieta-Ortiz M.L."/>
            <person name="Li Y."/>
            <person name="Radey M.C."/>
            <person name="McLean J.S."/>
            <person name="Cong Q."/>
            <person name="Baker D."/>
            <person name="Baliga N.S."/>
            <person name="Peterson S.B."/>
            <person name="Mougous J.D."/>
        </authorList>
    </citation>
    <scope>NUCLEOTIDE SEQUENCE [LARGE SCALE GENOMIC DNA]</scope>
    <source>
        <strain evidence="5 6">ML1</strain>
    </source>
</reference>
<dbReference type="CDD" id="cd07067">
    <property type="entry name" value="HP_PGM_like"/>
    <property type="match status" value="1"/>
</dbReference>
<sequence length="218" mass="24880">MMTTQKSGILVISRHAESEWNLLGKWTGWTDVNLTEKGYHEAVMLGEQLRDITFNEAYTSELKRTRQTCDGILEGKGDQIDLPRITAKELNERDYGDLTGKNKWEVKNEIGEEAFNGIRRGWDYPVPGGETLKDVYDRAVPYLQTEIIPRLQRGENILLVSHGNTIRALMKYLDQISDADIGTVEMPFGALLVYRFDDKHDLPVEKTVRQIDITPPKA</sequence>
<dbReference type="NCBIfam" id="TIGR01258">
    <property type="entry name" value="pgm_1"/>
    <property type="match status" value="1"/>
</dbReference>
<dbReference type="EMBL" id="CP124550">
    <property type="protein sequence ID" value="WIO46310.1"/>
    <property type="molecule type" value="Genomic_DNA"/>
</dbReference>
<dbReference type="Proteomes" id="UP001177295">
    <property type="component" value="Chromosome"/>
</dbReference>
<evidence type="ECO:0000313" key="5">
    <source>
        <dbReference type="EMBL" id="WIO46310.1"/>
    </source>
</evidence>
<dbReference type="EC" id="5.4.2.11" evidence="2"/>
<evidence type="ECO:0000256" key="4">
    <source>
        <dbReference type="ARBA" id="ARBA00023235"/>
    </source>
</evidence>
<accession>A0ABY8WXP5</accession>
<dbReference type="Gene3D" id="3.40.50.1240">
    <property type="entry name" value="Phosphoglycerate mutase-like"/>
    <property type="match status" value="1"/>
</dbReference>
<dbReference type="PIRSF" id="PIRSF000709">
    <property type="entry name" value="6PFK_2-Ptase"/>
    <property type="match status" value="1"/>
</dbReference>
<dbReference type="SUPFAM" id="SSF53254">
    <property type="entry name" value="Phosphoglycerate mutase-like"/>
    <property type="match status" value="1"/>
</dbReference>
<dbReference type="InterPro" id="IPR029033">
    <property type="entry name" value="His_PPase_superfam"/>
</dbReference>
<evidence type="ECO:0000256" key="3">
    <source>
        <dbReference type="ARBA" id="ARBA00023152"/>
    </source>
</evidence>
<gene>
    <name evidence="5" type="ORF">SEML1_0709</name>
</gene>
<dbReference type="Pfam" id="PF00300">
    <property type="entry name" value="His_Phos_1"/>
    <property type="match status" value="1"/>
</dbReference>
<dbReference type="InterPro" id="IPR005952">
    <property type="entry name" value="Phosphogly_mut1"/>
</dbReference>
<evidence type="ECO:0000256" key="2">
    <source>
        <dbReference type="ARBA" id="ARBA00012028"/>
    </source>
</evidence>
<evidence type="ECO:0000313" key="6">
    <source>
        <dbReference type="Proteomes" id="UP001177295"/>
    </source>
</evidence>
<dbReference type="InterPro" id="IPR013078">
    <property type="entry name" value="His_Pase_superF_clade-1"/>
</dbReference>
<dbReference type="SMART" id="SM00855">
    <property type="entry name" value="PGAM"/>
    <property type="match status" value="1"/>
</dbReference>
<evidence type="ECO:0000256" key="1">
    <source>
        <dbReference type="ARBA" id="ARBA00006717"/>
    </source>
</evidence>
<comment type="similarity">
    <text evidence="1">Belongs to the phosphoglycerate mutase family. BPG-dependent PGAM subfamily.</text>
</comment>
<keyword evidence="3" id="KW-0324">Glycolysis</keyword>
<dbReference type="PANTHER" id="PTHR11931">
    <property type="entry name" value="PHOSPHOGLYCERATE MUTASE"/>
    <property type="match status" value="1"/>
</dbReference>
<name>A0ABY8WXP5_9BACT</name>
<protein>
    <recommendedName>
        <fullName evidence="2">phosphoglycerate mutase (2,3-diphosphoglycerate-dependent)</fullName>
        <ecNumber evidence="2">5.4.2.11</ecNumber>
    </recommendedName>
</protein>
<dbReference type="RefSeq" id="WP_376753844.1">
    <property type="nucleotide sequence ID" value="NZ_CP124550.1"/>
</dbReference>
<organism evidence="5 6">
    <name type="scientific">Candidatus Southlakia epibionticum</name>
    <dbReference type="NCBI Taxonomy" id="3043284"/>
    <lineage>
        <taxon>Bacteria</taxon>
        <taxon>Candidatus Saccharimonadota</taxon>
        <taxon>Candidatus Saccharimonadia</taxon>
        <taxon>Candidatus Saccharimonadales</taxon>
        <taxon>Candidatus Saccharimonadaceae</taxon>
        <taxon>Candidatus Southlakia</taxon>
    </lineage>
</organism>